<gene>
    <name evidence="1" type="ORF">CDEE_0003</name>
</gene>
<dbReference type="PATRIC" id="fig|1208918.3.peg.563"/>
<dbReference type="KEGG" id="kct:CDEE_0003"/>
<evidence type="ECO:0000313" key="2">
    <source>
        <dbReference type="Proteomes" id="UP000011686"/>
    </source>
</evidence>
<dbReference type="AlphaFoldDB" id="M1L5E7"/>
<organism evidence="1 2">
    <name type="scientific">Candidatus Kinetoplastidibacterium crithidiae TCC036E</name>
    <dbReference type="NCBI Taxonomy" id="1208918"/>
    <lineage>
        <taxon>Bacteria</taxon>
        <taxon>Pseudomonadati</taxon>
        <taxon>Pseudomonadota</taxon>
        <taxon>Betaproteobacteria</taxon>
        <taxon>Candidatus Kinetoplastidibacterium</taxon>
    </lineage>
</organism>
<sequence length="160" mass="18462">MLENIEKLSLLVDKLIEHSIKLSSENLALQSSNKYAEDEMAYLKKTFVDQESELSSLRDKSKKLEDLVFVLQIDIKKVEEDLRAQLMQKEIAWNEKESSWNEKEKTNLACKARLEEQILSLEQKNTHLRESILSGVDRLKRLKTILPSFDLKDGDINGAA</sequence>
<evidence type="ECO:0000313" key="1">
    <source>
        <dbReference type="EMBL" id="AGF47863.1"/>
    </source>
</evidence>
<dbReference type="EMBL" id="CP003804">
    <property type="protein sequence ID" value="AGF47863.1"/>
    <property type="molecule type" value="Genomic_DNA"/>
</dbReference>
<accession>M1L5E7</accession>
<keyword evidence="2" id="KW-1185">Reference proteome</keyword>
<proteinExistence type="predicted"/>
<dbReference type="STRING" id="1208918.CDEE_0003"/>
<dbReference type="RefSeq" id="WP_015238679.1">
    <property type="nucleotide sequence ID" value="NC_020283.1"/>
</dbReference>
<dbReference type="HOGENOM" id="CLU_1692277_0_0_4"/>
<dbReference type="Proteomes" id="UP000011686">
    <property type="component" value="Chromosome"/>
</dbReference>
<reference evidence="1 2" key="1">
    <citation type="journal article" date="2013" name="Genome Biol. Evol.">
        <title>Genome evolution and phylogenomic analysis of candidatus kinetoplastibacterium, the betaproteobacterial endosymbionts of strigomonas and angomonas.</title>
        <authorList>
            <person name="Alves J.M."/>
            <person name="Serrano M.G."/>
            <person name="Maia da Silva F."/>
            <person name="Voegtly L.J."/>
            <person name="Matveyev A.V."/>
            <person name="Teixeira M.M."/>
            <person name="Camargo E.P."/>
            <person name="Buck G.A."/>
        </authorList>
    </citation>
    <scope>NUCLEOTIDE SEQUENCE [LARGE SCALE GENOMIC DNA]</scope>
    <source>
        <strain evidence="1 2">TCC036E</strain>
    </source>
</reference>
<name>M1L5E7_9PROT</name>
<protein>
    <submittedName>
        <fullName evidence="1">Uncharacterized protein</fullName>
    </submittedName>
</protein>